<keyword evidence="2" id="KW-1185">Reference proteome</keyword>
<sequence>MTAKDRIIIKYLQQRWYKKTLVITNLECNYSGNIRSLKTVVCSGYLETGENGCIFDIHAWPFEPRFFDLIIIDSAFVDSRQKQKALLKQLYFCLSDDGEIIVAGTTNIRAYRLVSKFLSSGFLSKKIELLTNSDSAFINLFKRIFSKKFVAFFKKDNFFKIDPLEISELLEKPAKCKAYSGANAKSIYKGYYEKK</sequence>
<dbReference type="RefSeq" id="WP_172106808.1">
    <property type="nucleotide sequence ID" value="NZ_CP038017.1"/>
</dbReference>
<dbReference type="Proteomes" id="UP000503320">
    <property type="component" value="Chromosome"/>
</dbReference>
<dbReference type="InterPro" id="IPR029063">
    <property type="entry name" value="SAM-dependent_MTases_sf"/>
</dbReference>
<protein>
    <submittedName>
        <fullName evidence="1">Class I SAM-dependent methyltransferase</fullName>
    </submittedName>
</protein>
<organism evidence="1 2">
    <name type="scientific">Allofrancisella frigidaquae</name>
    <dbReference type="NCBI Taxonomy" id="1085644"/>
    <lineage>
        <taxon>Bacteria</taxon>
        <taxon>Pseudomonadati</taxon>
        <taxon>Pseudomonadota</taxon>
        <taxon>Gammaproteobacteria</taxon>
        <taxon>Thiotrichales</taxon>
        <taxon>Francisellaceae</taxon>
        <taxon>Allofrancisella</taxon>
    </lineage>
</organism>
<proteinExistence type="predicted"/>
<reference evidence="1 2" key="1">
    <citation type="submission" date="2019-03" db="EMBL/GenBank/DDBJ databases">
        <title>Complete Genome Sequence of Allofrancisella frigidaquae Strain SYSU 10HL1970 Isolated from Water-Cooling Systems in China.</title>
        <authorList>
            <person name="Ohrman C."/>
            <person name="Uneklint I."/>
            <person name="Sjodin A."/>
        </authorList>
    </citation>
    <scope>NUCLEOTIDE SEQUENCE [LARGE SCALE GENOMIC DNA]</scope>
    <source>
        <strain evidence="1 2">SYSU 10HL1970</strain>
    </source>
</reference>
<dbReference type="SUPFAM" id="SSF53335">
    <property type="entry name" value="S-adenosyl-L-methionine-dependent methyltransferases"/>
    <property type="match status" value="1"/>
</dbReference>
<gene>
    <name evidence="1" type="ORF">E3E15_04845</name>
</gene>
<dbReference type="KEGG" id="afri:E3E15_04845"/>
<dbReference type="GO" id="GO:0008168">
    <property type="term" value="F:methyltransferase activity"/>
    <property type="evidence" value="ECO:0007669"/>
    <property type="project" value="UniProtKB-KW"/>
</dbReference>
<accession>A0A6M3HUE9</accession>
<evidence type="ECO:0000313" key="1">
    <source>
        <dbReference type="EMBL" id="QIV94717.1"/>
    </source>
</evidence>
<name>A0A6M3HUE9_9GAMM</name>
<evidence type="ECO:0000313" key="2">
    <source>
        <dbReference type="Proteomes" id="UP000503320"/>
    </source>
</evidence>
<dbReference type="GO" id="GO:0032259">
    <property type="term" value="P:methylation"/>
    <property type="evidence" value="ECO:0007669"/>
    <property type="project" value="UniProtKB-KW"/>
</dbReference>
<dbReference type="AlphaFoldDB" id="A0A6M3HUE9"/>
<keyword evidence="1" id="KW-0489">Methyltransferase</keyword>
<keyword evidence="1" id="KW-0808">Transferase</keyword>
<dbReference type="EMBL" id="CP038017">
    <property type="protein sequence ID" value="QIV94717.1"/>
    <property type="molecule type" value="Genomic_DNA"/>
</dbReference>